<keyword evidence="1" id="KW-0812">Transmembrane</keyword>
<dbReference type="Proteomes" id="UP000266313">
    <property type="component" value="Chromosome"/>
</dbReference>
<feature type="transmembrane region" description="Helical" evidence="1">
    <location>
        <begin position="43"/>
        <end position="60"/>
    </location>
</feature>
<accession>A0A250KLP4</accession>
<name>A0A250KLP4_9GAMM</name>
<gene>
    <name evidence="2" type="ORF">sS8_0570</name>
</gene>
<dbReference type="OrthoDB" id="9846538at2"/>
<feature type="transmembrane region" description="Helical" evidence="1">
    <location>
        <begin position="103"/>
        <end position="120"/>
    </location>
</feature>
<keyword evidence="1" id="KW-0472">Membrane</keyword>
<keyword evidence="3" id="KW-1185">Reference proteome</keyword>
<reference evidence="2 3" key="1">
    <citation type="submission" date="2016-12" db="EMBL/GenBank/DDBJ databases">
        <title>Genome sequencing of Methylocaldum marinum.</title>
        <authorList>
            <person name="Takeuchi M."/>
            <person name="Kamagata Y."/>
            <person name="Hiraoka S."/>
            <person name="Oshima K."/>
            <person name="Hattori M."/>
            <person name="Iwasaki W."/>
        </authorList>
    </citation>
    <scope>NUCLEOTIDE SEQUENCE [LARGE SCALE GENOMIC DNA]</scope>
    <source>
        <strain evidence="2 3">S8</strain>
    </source>
</reference>
<keyword evidence="1" id="KW-1133">Transmembrane helix</keyword>
<dbReference type="RefSeq" id="WP_119628312.1">
    <property type="nucleotide sequence ID" value="NZ_AP017928.1"/>
</dbReference>
<evidence type="ECO:0000313" key="2">
    <source>
        <dbReference type="EMBL" id="BBA32535.1"/>
    </source>
</evidence>
<evidence type="ECO:0000256" key="1">
    <source>
        <dbReference type="SAM" id="Phobius"/>
    </source>
</evidence>
<sequence>MEPTAKERKFWRVIAATLGLLLSVFGVANSVRAETIPFGITLLLFGSLVAVGIGSAIVNPRSSPIILTEREETRFRRRQHIVGFAFSLILGLLTMLTDLRGSAVAYLFAPIIVLPFVLLFRERLI</sequence>
<dbReference type="KEGG" id="mmai:sS8_0570"/>
<dbReference type="AlphaFoldDB" id="A0A250KLP4"/>
<feature type="transmembrane region" description="Helical" evidence="1">
    <location>
        <begin position="81"/>
        <end position="97"/>
    </location>
</feature>
<dbReference type="EMBL" id="AP017928">
    <property type="protein sequence ID" value="BBA32535.1"/>
    <property type="molecule type" value="Genomic_DNA"/>
</dbReference>
<evidence type="ECO:0000313" key="3">
    <source>
        <dbReference type="Proteomes" id="UP000266313"/>
    </source>
</evidence>
<protein>
    <submittedName>
        <fullName evidence="2">Uncharacterized protein</fullName>
    </submittedName>
</protein>
<organism evidence="2 3">
    <name type="scientific">Methylocaldum marinum</name>
    <dbReference type="NCBI Taxonomy" id="1432792"/>
    <lineage>
        <taxon>Bacteria</taxon>
        <taxon>Pseudomonadati</taxon>
        <taxon>Pseudomonadota</taxon>
        <taxon>Gammaproteobacteria</taxon>
        <taxon>Methylococcales</taxon>
        <taxon>Methylococcaceae</taxon>
        <taxon>Methylocaldum</taxon>
    </lineage>
</organism>
<proteinExistence type="predicted"/>